<dbReference type="Pfam" id="PF00642">
    <property type="entry name" value="zf-CCCH"/>
    <property type="match status" value="1"/>
</dbReference>
<evidence type="ECO:0000256" key="8">
    <source>
        <dbReference type="ARBA" id="ARBA00022833"/>
    </source>
</evidence>
<dbReference type="InterPro" id="IPR008963">
    <property type="entry name" value="Purple_acid_Pase-like_N"/>
</dbReference>
<protein>
    <recommendedName>
        <fullName evidence="11">Purple acid phosphatase</fullName>
        <ecNumber evidence="11">3.1.3.2</ecNumber>
    </recommendedName>
</protein>
<comment type="catalytic activity">
    <reaction evidence="11">
        <text>a phosphate monoester + H2O = an alcohol + phosphate</text>
        <dbReference type="Rhea" id="RHEA:15017"/>
        <dbReference type="ChEBI" id="CHEBI:15377"/>
        <dbReference type="ChEBI" id="CHEBI:30879"/>
        <dbReference type="ChEBI" id="CHEBI:43474"/>
        <dbReference type="ChEBI" id="CHEBI:67140"/>
        <dbReference type="EC" id="3.1.3.2"/>
    </reaction>
</comment>
<dbReference type="InterPro" id="IPR036855">
    <property type="entry name" value="Znf_CCCH_sf"/>
</dbReference>
<accession>A0AAW1S969</accession>
<dbReference type="EC" id="3.1.3.2" evidence="11"/>
<dbReference type="Pfam" id="PF03372">
    <property type="entry name" value="Exo_endo_phos"/>
    <property type="match status" value="1"/>
</dbReference>
<feature type="region of interest" description="Disordered" evidence="12">
    <location>
        <begin position="850"/>
        <end position="874"/>
    </location>
</feature>
<dbReference type="PROSITE" id="PS50103">
    <property type="entry name" value="ZF_C3H1"/>
    <property type="match status" value="1"/>
</dbReference>
<dbReference type="InterPro" id="IPR000571">
    <property type="entry name" value="Znf_CCCH"/>
</dbReference>
<feature type="zinc finger region" description="C3H1-type" evidence="10">
    <location>
        <begin position="5"/>
        <end position="33"/>
    </location>
</feature>
<evidence type="ECO:0000256" key="4">
    <source>
        <dbReference type="ARBA" id="ARBA00022525"/>
    </source>
</evidence>
<proteinExistence type="inferred from homology"/>
<keyword evidence="8 10" id="KW-0862">Zinc</keyword>
<dbReference type="SUPFAM" id="SSF49363">
    <property type="entry name" value="Purple acid phosphatase, N-terminal domain"/>
    <property type="match status" value="1"/>
</dbReference>
<dbReference type="PANTHER" id="PTHR45778:SF7">
    <property type="entry name" value="PURPLE ACID PHOSPHATASE"/>
    <property type="match status" value="1"/>
</dbReference>
<feature type="compositionally biased region" description="Basic and acidic residues" evidence="12">
    <location>
        <begin position="932"/>
        <end position="942"/>
    </location>
</feature>
<feature type="compositionally biased region" description="Low complexity" evidence="12">
    <location>
        <begin position="221"/>
        <end position="235"/>
    </location>
</feature>
<dbReference type="Gene3D" id="3.60.21.10">
    <property type="match status" value="2"/>
</dbReference>
<dbReference type="Pfam" id="PF16656">
    <property type="entry name" value="Pur_ac_phosph_N"/>
    <property type="match status" value="1"/>
</dbReference>
<evidence type="ECO:0000256" key="6">
    <source>
        <dbReference type="ARBA" id="ARBA00022729"/>
    </source>
</evidence>
<dbReference type="InterPro" id="IPR004843">
    <property type="entry name" value="Calcineurin-like_PHP"/>
</dbReference>
<feature type="region of interest" description="Disordered" evidence="12">
    <location>
        <begin position="347"/>
        <end position="393"/>
    </location>
</feature>
<feature type="compositionally biased region" description="Basic residues" evidence="12">
    <location>
        <begin position="850"/>
        <end position="859"/>
    </location>
</feature>
<dbReference type="InterPro" id="IPR036691">
    <property type="entry name" value="Endo/exonu/phosph_ase_sf"/>
</dbReference>
<evidence type="ECO:0000256" key="7">
    <source>
        <dbReference type="ARBA" id="ARBA00022771"/>
    </source>
</evidence>
<feature type="region of interest" description="Disordered" evidence="12">
    <location>
        <begin position="413"/>
        <end position="450"/>
    </location>
</feature>
<keyword evidence="4" id="KW-0964">Secreted</keyword>
<evidence type="ECO:0000256" key="10">
    <source>
        <dbReference type="PROSITE-ProRule" id="PRU00723"/>
    </source>
</evidence>
<dbReference type="Pfam" id="PF14008">
    <property type="entry name" value="Metallophos_C"/>
    <property type="match status" value="1"/>
</dbReference>
<organism evidence="14 15">
    <name type="scientific">Elliptochloris bilobata</name>
    <dbReference type="NCBI Taxonomy" id="381761"/>
    <lineage>
        <taxon>Eukaryota</taxon>
        <taxon>Viridiplantae</taxon>
        <taxon>Chlorophyta</taxon>
        <taxon>core chlorophytes</taxon>
        <taxon>Trebouxiophyceae</taxon>
        <taxon>Trebouxiophyceae incertae sedis</taxon>
        <taxon>Elliptochloris clade</taxon>
        <taxon>Elliptochloris</taxon>
    </lineage>
</organism>
<evidence type="ECO:0000256" key="1">
    <source>
        <dbReference type="ARBA" id="ARBA00004613"/>
    </source>
</evidence>
<dbReference type="Gene3D" id="2.60.40.380">
    <property type="entry name" value="Purple acid phosphatase-like, N-terminal"/>
    <property type="match status" value="1"/>
</dbReference>
<sequence length="1153" mass="122886">MRGQDTMRGACKYFARSGSCRYGDTCRYAHELPPAVPEARSWCSAAEAEDIDASSSSAGALRVMCYNTLADELAHEHAHELYRSSPRWCLDWRYRSGRLLAEVAHWRPDIGCLQEVDQLPTFQLQLAALGYDVRYVRRTGDRPDGCLTFWRRGCFREVSAEALRLRDLGLRDNVALLVLLEPIPDGGGPSSDGPSQMGGPSGWSESDVGDGDARQPRSSKAGAASDAAARNGRAAAEARDGGGAGAQAPLLLVGNTHLLFNPRRGDIKVAQARVILNRMAALRAAAGRHVLAMLAGDFNSAPGSGVVRFVAAGALDCAVEDRRALSGQLECQARGWRAGRSALQLASPTAPLAPPPDLASAQAAWEEEQRAPAPSSQANGHTAAAPNGCPDAIAAPDPAPGACGAAASSAAAWPSAGASPSKRRKATCSDDEELSVDSEDAALPAEGAEEPLSLQERYRRATCAATLATWTEEQLAVALGLPPPAPPPPPTFRGLPFARRAQPRRGDELPEADWVVRHGLPVRSAYTQVLGAEPLFTSCHGRFTGTVDYIWYTPKSAAGPADAAEPSPDPGPDAPAFTLRAARVLLPPDFASLYCGLPSPEWPSDHISLLAEFEVARADGSHVPLGGALERRPSTCLPTQVHLALTDRDGEMRVSWTTEGTGCLARLHYGRSDSGLWVGCLAPPCAGRNGSANVAVSASSTVNTYSSDDMCGLPASGFSFDPPNLHSAIMTGLDAGESYSYTIGDSGAPLVFRAAPRRGPDAGFSFIVYGDMGESEHRAAKSPGARTTSQRVADEVRDGAELVLHIGDISYSNGDPDIWDTFMDYIEPYASTAPYMLGIGNHEYDWRTGREKRHKHHRRADASGRDRPYDPDWGNYGNDSGGECGVAVARRFLMPGAAGSGAFAGPPCAVACNESSADDRKGNGDDATDGNGDGHADGRGIGDEEANDLGEGNGSACGRRGASSAAPNPPFWYSFEYGSVHFAVISTEHDLTHGSDQREWLEKDLAGVDRCATPWLAVAMHRPFYVVFPHKSNRVVGQHLRASLEDLFEASQVDLVLSGHVHAYARTCNVLDERCVDPADGGMTHFTVGCGGRKLSDVEHEQPDWLAYAEPEWGYGRVTVVGGDLLLFEFVRSIDGEVRDSGRKQNETERGKM</sequence>
<dbReference type="AlphaFoldDB" id="A0AAW1S969"/>
<feature type="region of interest" description="Disordered" evidence="12">
    <location>
        <begin position="913"/>
        <end position="961"/>
    </location>
</feature>
<dbReference type="InterPro" id="IPR015914">
    <property type="entry name" value="PAPs_N"/>
</dbReference>
<evidence type="ECO:0000313" key="15">
    <source>
        <dbReference type="Proteomes" id="UP001445335"/>
    </source>
</evidence>
<dbReference type="GO" id="GO:0003993">
    <property type="term" value="F:acid phosphatase activity"/>
    <property type="evidence" value="ECO:0007669"/>
    <property type="project" value="UniProtKB-EC"/>
</dbReference>
<dbReference type="InterPro" id="IPR025733">
    <property type="entry name" value="PAPs_C"/>
</dbReference>
<dbReference type="Gene3D" id="4.10.1000.10">
    <property type="entry name" value="Zinc finger, CCCH-type"/>
    <property type="match status" value="1"/>
</dbReference>
<evidence type="ECO:0000256" key="12">
    <source>
        <dbReference type="SAM" id="MobiDB-lite"/>
    </source>
</evidence>
<keyword evidence="7 10" id="KW-0863">Zinc-finger</keyword>
<dbReference type="CDD" id="cd00839">
    <property type="entry name" value="MPP_PAPs"/>
    <property type="match status" value="1"/>
</dbReference>
<dbReference type="SUPFAM" id="SSF56219">
    <property type="entry name" value="DNase I-like"/>
    <property type="match status" value="1"/>
</dbReference>
<dbReference type="Gene3D" id="3.60.10.10">
    <property type="entry name" value="Endonuclease/exonuclease/phosphatase"/>
    <property type="match status" value="2"/>
</dbReference>
<gene>
    <name evidence="14" type="ORF">WJX81_006229</name>
</gene>
<evidence type="ECO:0000256" key="5">
    <source>
        <dbReference type="ARBA" id="ARBA00022723"/>
    </source>
</evidence>
<dbReference type="Proteomes" id="UP001445335">
    <property type="component" value="Unassembled WGS sequence"/>
</dbReference>
<feature type="compositionally biased region" description="Acidic residues" evidence="12">
    <location>
        <begin position="429"/>
        <end position="440"/>
    </location>
</feature>
<feature type="domain" description="C3H1-type" evidence="13">
    <location>
        <begin position="5"/>
        <end position="33"/>
    </location>
</feature>
<evidence type="ECO:0000256" key="9">
    <source>
        <dbReference type="ARBA" id="ARBA00023180"/>
    </source>
</evidence>
<evidence type="ECO:0000256" key="3">
    <source>
        <dbReference type="ARBA" id="ARBA00011738"/>
    </source>
</evidence>
<feature type="compositionally biased region" description="Basic and acidic residues" evidence="12">
    <location>
        <begin position="860"/>
        <end position="870"/>
    </location>
</feature>
<dbReference type="InterPro" id="IPR005135">
    <property type="entry name" value="Endo/exonuclease/phosphatase"/>
</dbReference>
<evidence type="ECO:0000256" key="11">
    <source>
        <dbReference type="RuleBase" id="RU361203"/>
    </source>
</evidence>
<evidence type="ECO:0000259" key="13">
    <source>
        <dbReference type="PROSITE" id="PS50103"/>
    </source>
</evidence>
<comment type="caution">
    <text evidence="14">The sequence shown here is derived from an EMBL/GenBank/DDBJ whole genome shotgun (WGS) entry which is preliminary data.</text>
</comment>
<dbReference type="SMART" id="SM00356">
    <property type="entry name" value="ZnF_C3H1"/>
    <property type="match status" value="1"/>
</dbReference>
<dbReference type="SUPFAM" id="SSF56300">
    <property type="entry name" value="Metallo-dependent phosphatases"/>
    <property type="match status" value="1"/>
</dbReference>
<dbReference type="GO" id="GO:0005576">
    <property type="term" value="C:extracellular region"/>
    <property type="evidence" value="ECO:0007669"/>
    <property type="project" value="UniProtKB-SubCell"/>
</dbReference>
<comment type="subunit">
    <text evidence="3">Homodimer.</text>
</comment>
<dbReference type="InterPro" id="IPR041792">
    <property type="entry name" value="MPP_PAP"/>
</dbReference>
<reference evidence="14 15" key="1">
    <citation type="journal article" date="2024" name="Nat. Commun.">
        <title>Phylogenomics reveals the evolutionary origins of lichenization in chlorophyte algae.</title>
        <authorList>
            <person name="Puginier C."/>
            <person name="Libourel C."/>
            <person name="Otte J."/>
            <person name="Skaloud P."/>
            <person name="Haon M."/>
            <person name="Grisel S."/>
            <person name="Petersen M."/>
            <person name="Berrin J.G."/>
            <person name="Delaux P.M."/>
            <person name="Dal Grande F."/>
            <person name="Keller J."/>
        </authorList>
    </citation>
    <scope>NUCLEOTIDE SEQUENCE [LARGE SCALE GENOMIC DNA]</scope>
    <source>
        <strain evidence="14 15">SAG 245.80</strain>
    </source>
</reference>
<evidence type="ECO:0000313" key="14">
    <source>
        <dbReference type="EMBL" id="KAK9842562.1"/>
    </source>
</evidence>
<keyword evidence="6" id="KW-0732">Signal</keyword>
<comment type="similarity">
    <text evidence="2 11">Belongs to the metallophosphoesterase superfamily. Purple acid phosphatase family.</text>
</comment>
<dbReference type="GO" id="GO:0008270">
    <property type="term" value="F:zinc ion binding"/>
    <property type="evidence" value="ECO:0007669"/>
    <property type="project" value="UniProtKB-KW"/>
</dbReference>
<dbReference type="EMBL" id="JALJOU010000007">
    <property type="protein sequence ID" value="KAK9842562.1"/>
    <property type="molecule type" value="Genomic_DNA"/>
</dbReference>
<keyword evidence="5 10" id="KW-0479">Metal-binding</keyword>
<comment type="subcellular location">
    <subcellularLocation>
        <location evidence="1">Secreted</location>
    </subcellularLocation>
</comment>
<dbReference type="Pfam" id="PF00149">
    <property type="entry name" value="Metallophos"/>
    <property type="match status" value="1"/>
</dbReference>
<dbReference type="SUPFAM" id="SSF90229">
    <property type="entry name" value="CCCH zinc finger"/>
    <property type="match status" value="1"/>
</dbReference>
<dbReference type="PANTHER" id="PTHR45778">
    <property type="entry name" value="PURPLE ACID PHOSPHATASE-RELATED"/>
    <property type="match status" value="1"/>
</dbReference>
<evidence type="ECO:0000256" key="2">
    <source>
        <dbReference type="ARBA" id="ARBA00008723"/>
    </source>
</evidence>
<keyword evidence="15" id="KW-1185">Reference proteome</keyword>
<keyword evidence="9" id="KW-0325">Glycoprotein</keyword>
<name>A0AAW1S969_9CHLO</name>
<keyword evidence="11" id="KW-0378">Hydrolase</keyword>
<dbReference type="InterPro" id="IPR029052">
    <property type="entry name" value="Metallo-depent_PP-like"/>
</dbReference>
<feature type="region of interest" description="Disordered" evidence="12">
    <location>
        <begin position="185"/>
        <end position="241"/>
    </location>
</feature>
<feature type="compositionally biased region" description="Low complexity" evidence="12">
    <location>
        <begin position="441"/>
        <end position="450"/>
    </location>
</feature>